<dbReference type="AlphaFoldDB" id="A0ABD7HGQ3"/>
<proteinExistence type="predicted"/>
<dbReference type="EMBL" id="QXBN01000061">
    <property type="protein sequence ID" value="RIT26343.1"/>
    <property type="molecule type" value="Genomic_DNA"/>
</dbReference>
<gene>
    <name evidence="1" type="ORF">D2E76_27965</name>
</gene>
<dbReference type="Proteomes" id="UP000284557">
    <property type="component" value="Unassembled WGS sequence"/>
</dbReference>
<evidence type="ECO:0000313" key="1">
    <source>
        <dbReference type="EMBL" id="RIT26343.1"/>
    </source>
</evidence>
<reference evidence="1 2" key="1">
    <citation type="submission" date="2018-08" db="EMBL/GenBank/DDBJ databases">
        <title>Linezolid Resistance in Mycobacterium abscessus: MIC Distribution and Comprehensive Investigation of Resistance Mechanisms.</title>
        <authorList>
            <person name="Ye M."/>
            <person name="Xu L."/>
            <person name="Zou Y."/>
            <person name="Li B."/>
            <person name="Guo Q."/>
            <person name="Zhang Y."/>
            <person name="Zhan M."/>
            <person name="Xu B."/>
            <person name="Yu F."/>
            <person name="Zhang Z."/>
            <person name="Chu H."/>
        </authorList>
    </citation>
    <scope>NUCLEOTIDE SEQUENCE [LARGE SCALE GENOMIC DNA]</scope>
    <source>
        <strain evidence="1 2">G143</strain>
    </source>
</reference>
<protein>
    <recommendedName>
        <fullName evidence="3">PIN domain-containing protein</fullName>
    </recommendedName>
</protein>
<organism evidence="1 2">
    <name type="scientific">Mycobacteroides abscessus</name>
    <dbReference type="NCBI Taxonomy" id="36809"/>
    <lineage>
        <taxon>Bacteria</taxon>
        <taxon>Bacillati</taxon>
        <taxon>Actinomycetota</taxon>
        <taxon>Actinomycetes</taxon>
        <taxon>Mycobacteriales</taxon>
        <taxon>Mycobacteriaceae</taxon>
        <taxon>Mycobacteroides</taxon>
    </lineage>
</organism>
<comment type="caution">
    <text evidence="1">The sequence shown here is derived from an EMBL/GenBank/DDBJ whole genome shotgun (WGS) entry which is preliminary data.</text>
</comment>
<sequence length="103" mass="11694">MPFVVVHDSCVLFPSATRDLLLRGAGSTLVQARFTESILYEIFAALQRRYPDIEGAKAKRLRGLIVRAVPDCLVGEYERFIGAFELPDPQDRMLRQRWCAAHS</sequence>
<evidence type="ECO:0000313" key="2">
    <source>
        <dbReference type="Proteomes" id="UP000284557"/>
    </source>
</evidence>
<name>A0ABD7HGQ3_9MYCO</name>
<accession>A0ABD7HGQ3</accession>
<dbReference type="RefSeq" id="WP_100451994.1">
    <property type="nucleotide sequence ID" value="NZ_QXAR01000001.1"/>
</dbReference>
<evidence type="ECO:0008006" key="3">
    <source>
        <dbReference type="Google" id="ProtNLM"/>
    </source>
</evidence>